<keyword evidence="3" id="KW-1185">Reference proteome</keyword>
<evidence type="ECO:0000256" key="1">
    <source>
        <dbReference type="SAM" id="Phobius"/>
    </source>
</evidence>
<accession>A0A0F3GYA0</accession>
<keyword evidence="1" id="KW-0812">Transmembrane</keyword>
<keyword evidence="1" id="KW-0472">Membrane</keyword>
<dbReference type="Proteomes" id="UP000033423">
    <property type="component" value="Unassembled WGS sequence"/>
</dbReference>
<evidence type="ECO:0000313" key="3">
    <source>
        <dbReference type="Proteomes" id="UP000033423"/>
    </source>
</evidence>
<dbReference type="AlphaFoldDB" id="A0A0F3GYA0"/>
<evidence type="ECO:0000313" key="2">
    <source>
        <dbReference type="EMBL" id="KJU86881.1"/>
    </source>
</evidence>
<protein>
    <submittedName>
        <fullName evidence="2">Uncharacterized protein</fullName>
    </submittedName>
</protein>
<reference evidence="2 3" key="1">
    <citation type="submission" date="2015-02" db="EMBL/GenBank/DDBJ databases">
        <title>Single-cell genomics of uncultivated deep-branching MTB reveals a conserved set of magnetosome genes.</title>
        <authorList>
            <person name="Kolinko S."/>
            <person name="Richter M."/>
            <person name="Glockner F.O."/>
            <person name="Brachmann A."/>
            <person name="Schuler D."/>
        </authorList>
    </citation>
    <scope>NUCLEOTIDE SEQUENCE [LARGE SCALE GENOMIC DNA]</scope>
    <source>
        <strain evidence="2">TM-1</strain>
    </source>
</reference>
<keyword evidence="1" id="KW-1133">Transmembrane helix</keyword>
<name>A0A0F3GYA0_9BACT</name>
<comment type="caution">
    <text evidence="2">The sequence shown here is derived from an EMBL/GenBank/DDBJ whole genome shotgun (WGS) entry which is preliminary data.</text>
</comment>
<proteinExistence type="predicted"/>
<gene>
    <name evidence="2" type="ORF">MBAV_000920</name>
</gene>
<sequence length="80" mass="8356">MNLRASWLGSTDFNSLYGTPSCVEQASTISLSVASLSATSISPSLLLSVSCFLSAATSCCLVITFAFMRISPICSTLIPL</sequence>
<feature type="transmembrane region" description="Helical" evidence="1">
    <location>
        <begin position="45"/>
        <end position="68"/>
    </location>
</feature>
<organism evidence="2 3">
    <name type="scientific">Candidatus Magnetobacterium bavaricum</name>
    <dbReference type="NCBI Taxonomy" id="29290"/>
    <lineage>
        <taxon>Bacteria</taxon>
        <taxon>Pseudomonadati</taxon>
        <taxon>Nitrospirota</taxon>
        <taxon>Thermodesulfovibrionia</taxon>
        <taxon>Thermodesulfovibrionales</taxon>
        <taxon>Candidatus Magnetobacteriaceae</taxon>
        <taxon>Candidatus Magnetobacterium</taxon>
    </lineage>
</organism>
<dbReference type="EMBL" id="LACI01000419">
    <property type="protein sequence ID" value="KJU86881.1"/>
    <property type="molecule type" value="Genomic_DNA"/>
</dbReference>